<feature type="compositionally biased region" description="Polar residues" evidence="2">
    <location>
        <begin position="23"/>
        <end position="32"/>
    </location>
</feature>
<evidence type="ECO:0000313" key="4">
    <source>
        <dbReference type="Proteomes" id="UP000076078"/>
    </source>
</evidence>
<feature type="compositionally biased region" description="Low complexity" evidence="2">
    <location>
        <begin position="8"/>
        <end position="17"/>
    </location>
</feature>
<evidence type="ECO:0000256" key="2">
    <source>
        <dbReference type="SAM" id="MobiDB-lite"/>
    </source>
</evidence>
<keyword evidence="4" id="KW-1185">Reference proteome</keyword>
<name>A0A151Z6E9_TIELA</name>
<sequence>MFLNKLINNNNNSNSNSPVKNPLSINNDQAVSTTPVKSGFNTQQVSGYQPQSALNRPKPIVLSQQVSDINQYLNLSLLRDKSQNELLMALNAIFKGKPKALIVDPQVKGFLNLFTDTTFLKMQGIEKIYELKPGKFDSECKSIVYLIRPRVKYMYTISDHIKQHMIEFMKKEYAIIYIPKIDNICQRVLEELGVYGNISTFQSFPLDIVPFDNDLLSLEITNTFKDYVIDNDKSSLLSIAKSIMRLQSYFGYIPVIKGKGHCSKIVLDQLVRMRKEVTQDDNSISPSSEIDSLILIDREVDLITPLCTPLVYEGLINEYFPIKNNVTFIENNIINPNLEQNVYSSSANSLSPFPLHSGDVIFNEIRDLNIAACSVVLNRKAKSIDHKKSLTGKESLTDLKTIMRKITTGQHEEYSLKVHVGIAEKLSAITTSSYFKNRLEVEQNFLACHEIDQAERYIDECISTKDSILKILRLLSLASLTCNGIPHNDYELLKAKITQTFGIGMIITLNNMERAGFIKVNDHLEGPDSLNPYNQIREQLRLINPDVDINQPDDASYVFSGYAPLSTRFIQYSCFNPHRTSLPKPLEETLKLLPGGSYFEELQFPASTLSSLSPNPSPITLVCFVGGITYAEISSLRYLGKQLNRRFIILTTNFLNGDGFIENFVEILDHTLL</sequence>
<reference evidence="3 4" key="1">
    <citation type="submission" date="2015-12" db="EMBL/GenBank/DDBJ databases">
        <title>Dictyostelia acquired genes for synthesis and detection of signals that induce cell-type specialization by lateral gene transfer from prokaryotes.</title>
        <authorList>
            <person name="Gloeckner G."/>
            <person name="Schaap P."/>
        </authorList>
    </citation>
    <scope>NUCLEOTIDE SEQUENCE [LARGE SCALE GENOMIC DNA]</scope>
    <source>
        <strain evidence="3 4">TK</strain>
    </source>
</reference>
<dbReference type="OMA" id="WYDEDEH"/>
<dbReference type="EMBL" id="LODT01000039">
    <property type="protein sequence ID" value="KYQ89536.1"/>
    <property type="molecule type" value="Genomic_DNA"/>
</dbReference>
<dbReference type="FunCoup" id="A0A151Z6E9">
    <property type="interactions" value="225"/>
</dbReference>
<dbReference type="InterPro" id="IPR001619">
    <property type="entry name" value="Sec1-like"/>
</dbReference>
<dbReference type="InParanoid" id="A0A151Z6E9"/>
<accession>A0A151Z6E9</accession>
<dbReference type="STRING" id="361077.A0A151Z6E9"/>
<dbReference type="Pfam" id="PF00995">
    <property type="entry name" value="Sec1"/>
    <property type="match status" value="1"/>
</dbReference>
<dbReference type="PANTHER" id="PTHR11679">
    <property type="entry name" value="VESICLE PROTEIN SORTING-ASSOCIATED"/>
    <property type="match status" value="1"/>
</dbReference>
<organism evidence="3 4">
    <name type="scientific">Tieghemostelium lacteum</name>
    <name type="common">Slime mold</name>
    <name type="synonym">Dictyostelium lacteum</name>
    <dbReference type="NCBI Taxonomy" id="361077"/>
    <lineage>
        <taxon>Eukaryota</taxon>
        <taxon>Amoebozoa</taxon>
        <taxon>Evosea</taxon>
        <taxon>Eumycetozoa</taxon>
        <taxon>Dictyostelia</taxon>
        <taxon>Dictyosteliales</taxon>
        <taxon>Raperosteliaceae</taxon>
        <taxon>Tieghemostelium</taxon>
    </lineage>
</organism>
<dbReference type="InterPro" id="IPR043155">
    <property type="entry name" value="VPS33_dom3b"/>
</dbReference>
<comment type="similarity">
    <text evidence="1">Belongs to the STXBP/unc-18/SEC1 family.</text>
</comment>
<dbReference type="SUPFAM" id="SSF56815">
    <property type="entry name" value="Sec1/munc18-like (SM) proteins"/>
    <property type="match status" value="1"/>
</dbReference>
<comment type="caution">
    <text evidence="3">The sequence shown here is derived from an EMBL/GenBank/DDBJ whole genome shotgun (WGS) entry which is preliminary data.</text>
</comment>
<gene>
    <name evidence="3" type="ORF">DLAC_09484</name>
</gene>
<dbReference type="GO" id="GO:0016192">
    <property type="term" value="P:vesicle-mediated transport"/>
    <property type="evidence" value="ECO:0007669"/>
    <property type="project" value="InterPro"/>
</dbReference>
<dbReference type="Gene3D" id="1.25.40.850">
    <property type="match status" value="1"/>
</dbReference>
<dbReference type="Gene3D" id="3.40.50.1910">
    <property type="match status" value="2"/>
</dbReference>
<evidence type="ECO:0000256" key="1">
    <source>
        <dbReference type="ARBA" id="ARBA00009884"/>
    </source>
</evidence>
<dbReference type="Proteomes" id="UP000076078">
    <property type="component" value="Unassembled WGS sequence"/>
</dbReference>
<dbReference type="Gene3D" id="3.40.50.2060">
    <property type="match status" value="1"/>
</dbReference>
<dbReference type="InterPro" id="IPR027482">
    <property type="entry name" value="Sec1-like_dom2"/>
</dbReference>
<evidence type="ECO:0000313" key="3">
    <source>
        <dbReference type="EMBL" id="KYQ89536.1"/>
    </source>
</evidence>
<dbReference type="InterPro" id="IPR043154">
    <property type="entry name" value="Sec-1-like_dom1"/>
</dbReference>
<proteinExistence type="inferred from homology"/>
<dbReference type="AlphaFoldDB" id="A0A151Z6E9"/>
<feature type="region of interest" description="Disordered" evidence="2">
    <location>
        <begin position="1"/>
        <end position="32"/>
    </location>
</feature>
<dbReference type="OrthoDB" id="10262287at2759"/>
<dbReference type="InterPro" id="IPR036045">
    <property type="entry name" value="Sec1-like_sf"/>
</dbReference>
<protein>
    <submittedName>
        <fullName evidence="3">Sec1-like family protein</fullName>
    </submittedName>
</protein>